<organism evidence="1 2">
    <name type="scientific">Curvularia clavata</name>
    <dbReference type="NCBI Taxonomy" id="95742"/>
    <lineage>
        <taxon>Eukaryota</taxon>
        <taxon>Fungi</taxon>
        <taxon>Dikarya</taxon>
        <taxon>Ascomycota</taxon>
        <taxon>Pezizomycotina</taxon>
        <taxon>Dothideomycetes</taxon>
        <taxon>Pleosporomycetidae</taxon>
        <taxon>Pleosporales</taxon>
        <taxon>Pleosporineae</taxon>
        <taxon>Pleosporaceae</taxon>
        <taxon>Curvularia</taxon>
    </lineage>
</organism>
<evidence type="ECO:0000313" key="2">
    <source>
        <dbReference type="Proteomes" id="UP001056012"/>
    </source>
</evidence>
<dbReference type="EMBL" id="CP089280">
    <property type="protein sequence ID" value="USP81665.1"/>
    <property type="molecule type" value="Genomic_DNA"/>
</dbReference>
<sequence>MVSMSTRIPHLPDEIHLLVGQHVRRDDSANYRLASKRFLSVGTANLFRTLTFHCSTASLARLANISNSEQLRKHVEIVFLDVNLWRIPNVRDLNEWQTYFCRKAAFLRAWDGAPEAEEQACRLDVLAQDRKEWLAYLDKMDDEKQARRDPSFLNPLERFHNLHKIYMVHGQLVSTHQGFKKVSDEVDSASAEPISLRRGEGMNDIGNKTGNEAFESLLKITIPPLRKLKLDRIHYTNFASRPVSQFANLSNLTSLTIKITVRADRWNRFARVDHWGRPIWGPDTEWERGTGLSVLQLFLQELRHLECLKIDLESGNAKMEYSVRKPLATIENVFGTDWTWPRLRKLSLCHFYATPETLLSLLATHRKTLRDLRLRNIELTTEFGSVAVLDEYSWPQILQYIAGCLDLQRTTVSGQLATEKRNQVSWDLDANPEFAGAISDYLIHGGDCPW</sequence>
<gene>
    <name evidence="1" type="ORF">yc1106_08939</name>
</gene>
<proteinExistence type="predicted"/>
<dbReference type="OrthoDB" id="5422579at2759"/>
<dbReference type="SUPFAM" id="SSF52047">
    <property type="entry name" value="RNI-like"/>
    <property type="match status" value="1"/>
</dbReference>
<evidence type="ECO:0008006" key="3">
    <source>
        <dbReference type="Google" id="ProtNLM"/>
    </source>
</evidence>
<protein>
    <recommendedName>
        <fullName evidence="3">F-box domain-containing protein</fullName>
    </recommendedName>
</protein>
<evidence type="ECO:0000313" key="1">
    <source>
        <dbReference type="EMBL" id="USP81665.1"/>
    </source>
</evidence>
<dbReference type="VEuPathDB" id="FungiDB:yc1106_08939"/>
<dbReference type="Proteomes" id="UP001056012">
    <property type="component" value="Chromosome 7"/>
</dbReference>
<reference evidence="1" key="1">
    <citation type="submission" date="2021-12" db="EMBL/GenBank/DDBJ databases">
        <title>Curvularia clavata genome.</title>
        <authorList>
            <person name="Cao Y."/>
        </authorList>
    </citation>
    <scope>NUCLEOTIDE SEQUENCE</scope>
    <source>
        <strain evidence="1">Yc1106</strain>
    </source>
</reference>
<dbReference type="AlphaFoldDB" id="A0A9Q8ZH80"/>
<name>A0A9Q8ZH80_CURCL</name>
<dbReference type="Gene3D" id="3.80.10.10">
    <property type="entry name" value="Ribonuclease Inhibitor"/>
    <property type="match status" value="1"/>
</dbReference>
<accession>A0A9Q8ZH80</accession>
<dbReference type="InterPro" id="IPR032675">
    <property type="entry name" value="LRR_dom_sf"/>
</dbReference>
<keyword evidence="2" id="KW-1185">Reference proteome</keyword>